<keyword evidence="1" id="KW-0175">Coiled coil</keyword>
<evidence type="ECO:0008006" key="4">
    <source>
        <dbReference type="Google" id="ProtNLM"/>
    </source>
</evidence>
<protein>
    <recommendedName>
        <fullName evidence="4">Primosomal replication protein N</fullName>
    </recommendedName>
</protein>
<proteinExistence type="predicted"/>
<name>A0A0J5S117_9PAST</name>
<comment type="caution">
    <text evidence="2">The sequence shown here is derived from an EMBL/GenBank/DDBJ whole genome shotgun (WGS) entry which is preliminary data.</text>
</comment>
<dbReference type="RefSeq" id="WP_047977837.1">
    <property type="nucleotide sequence ID" value="NZ_JWIZ01000089.1"/>
</dbReference>
<reference evidence="2 3" key="1">
    <citation type="submission" date="2014-12" db="EMBL/GenBank/DDBJ databases">
        <title>Reclassification of Actinobacillus muris as Muribacter muris.</title>
        <authorList>
            <person name="Christensen H."/>
            <person name="Nicklas W."/>
            <person name="Bisgaard M."/>
        </authorList>
    </citation>
    <scope>NUCLEOTIDE SEQUENCE [LARGE SCALE GENOMIC DNA]</scope>
    <source>
        <strain evidence="2 3">Ackerman80-443D</strain>
    </source>
</reference>
<dbReference type="InterPro" id="IPR010890">
    <property type="entry name" value="PriC"/>
</dbReference>
<evidence type="ECO:0000313" key="3">
    <source>
        <dbReference type="Proteomes" id="UP000036270"/>
    </source>
</evidence>
<accession>A0A0J5S117</accession>
<evidence type="ECO:0000313" key="2">
    <source>
        <dbReference type="EMBL" id="KMK50552.1"/>
    </source>
</evidence>
<dbReference type="Pfam" id="PF07445">
    <property type="entry name" value="PriC"/>
    <property type="match status" value="1"/>
</dbReference>
<dbReference type="Proteomes" id="UP000036270">
    <property type="component" value="Unassembled WGS sequence"/>
</dbReference>
<dbReference type="AlphaFoldDB" id="A0A0J5S117"/>
<keyword evidence="3" id="KW-1185">Reference proteome</keyword>
<evidence type="ECO:0000256" key="1">
    <source>
        <dbReference type="SAM" id="Coils"/>
    </source>
</evidence>
<feature type="coiled-coil region" evidence="1">
    <location>
        <begin position="41"/>
        <end position="84"/>
    </location>
</feature>
<dbReference type="EMBL" id="JWIZ01000089">
    <property type="protein sequence ID" value="KMK50552.1"/>
    <property type="molecule type" value="Genomic_DNA"/>
</dbReference>
<gene>
    <name evidence="2" type="ORF">RO21_11055</name>
</gene>
<organism evidence="2 3">
    <name type="scientific">Muribacter muris</name>
    <dbReference type="NCBI Taxonomy" id="67855"/>
    <lineage>
        <taxon>Bacteria</taxon>
        <taxon>Pseudomonadati</taxon>
        <taxon>Pseudomonadota</taxon>
        <taxon>Gammaproteobacteria</taxon>
        <taxon>Pasteurellales</taxon>
        <taxon>Pasteurellaceae</taxon>
        <taxon>Muribacter</taxon>
    </lineage>
</organism>
<dbReference type="PATRIC" id="fig|67855.3.peg.2439"/>
<sequence length="164" mass="19435">MKTFLDTIEQQFATFLPYSNYRVSVPEALFERSQGEIGEFVAELQETAKQLVQQRDSLYAELYAKRLILQFDALQKALDKLQAAHQDKPFQSSYRFARNIHQLPVEKRLMEYKKALRALNEKLSWLTEQSYQCNDETQRQNYIAQIQETEYRKQKCLQAIEALE</sequence>